<accession>A0A9P0SUI4</accession>
<evidence type="ECO:0000259" key="4">
    <source>
        <dbReference type="Pfam" id="PF04500"/>
    </source>
</evidence>
<sequence>MEISTSPEGSSNAITVQVDNFHHRHCSQLSASITTTSHLCGIETEAMSYLYSIHRGYPRTAAERMQEYRARKKKETLIVTYQKHKKSDAERAKAYRTRKNAKIQSAVRYGVSQRGNPILMVGGNRFKKTSGYGKKSWWHCIKRSSTSCPASMSLDGNCVVRVNFNHNHQQPTAIRPIDVPIIR</sequence>
<dbReference type="EMBL" id="CALOZG010000001">
    <property type="protein sequence ID" value="CAH3925682.1"/>
    <property type="molecule type" value="Genomic_DNA"/>
</dbReference>
<comment type="caution">
    <text evidence="5">The sequence shown here is derived from an EMBL/GenBank/DDBJ whole genome shotgun (WGS) entry which is preliminary data.</text>
</comment>
<keyword evidence="6" id="KW-1185">Reference proteome</keyword>
<dbReference type="GO" id="GO:0008270">
    <property type="term" value="F:zinc ion binding"/>
    <property type="evidence" value="ECO:0007669"/>
    <property type="project" value="UniProtKB-KW"/>
</dbReference>
<keyword evidence="2" id="KW-0863">Zinc-finger</keyword>
<dbReference type="AlphaFoldDB" id="A0A9P0SUI4"/>
<evidence type="ECO:0000313" key="6">
    <source>
        <dbReference type="Proteomes" id="UP001152562"/>
    </source>
</evidence>
<proteinExistence type="predicted"/>
<keyword evidence="3" id="KW-0862">Zinc</keyword>
<evidence type="ECO:0000256" key="3">
    <source>
        <dbReference type="ARBA" id="ARBA00022833"/>
    </source>
</evidence>
<dbReference type="Proteomes" id="UP001152562">
    <property type="component" value="Unassembled WGS sequence"/>
</dbReference>
<dbReference type="Gene3D" id="2.20.25.240">
    <property type="match status" value="1"/>
</dbReference>
<reference evidence="5" key="1">
    <citation type="submission" date="2022-05" db="EMBL/GenBank/DDBJ databases">
        <authorList>
            <person name="Okamura Y."/>
        </authorList>
    </citation>
    <scope>NUCLEOTIDE SEQUENCE</scope>
</reference>
<dbReference type="InterPro" id="IPR007588">
    <property type="entry name" value="Znf_FLYWCH"/>
</dbReference>
<protein>
    <recommendedName>
        <fullName evidence="4">FLYWCH-type domain-containing protein</fullName>
    </recommendedName>
</protein>
<evidence type="ECO:0000256" key="2">
    <source>
        <dbReference type="ARBA" id="ARBA00022771"/>
    </source>
</evidence>
<keyword evidence="1" id="KW-0479">Metal-binding</keyword>
<evidence type="ECO:0000313" key="5">
    <source>
        <dbReference type="EMBL" id="CAH3925682.1"/>
    </source>
</evidence>
<name>A0A9P0SUI4_PIEBR</name>
<evidence type="ECO:0000256" key="1">
    <source>
        <dbReference type="ARBA" id="ARBA00022723"/>
    </source>
</evidence>
<organism evidence="5 6">
    <name type="scientific">Pieris brassicae</name>
    <name type="common">White butterfly</name>
    <name type="synonym">Large white butterfly</name>
    <dbReference type="NCBI Taxonomy" id="7116"/>
    <lineage>
        <taxon>Eukaryota</taxon>
        <taxon>Metazoa</taxon>
        <taxon>Ecdysozoa</taxon>
        <taxon>Arthropoda</taxon>
        <taxon>Hexapoda</taxon>
        <taxon>Insecta</taxon>
        <taxon>Pterygota</taxon>
        <taxon>Neoptera</taxon>
        <taxon>Endopterygota</taxon>
        <taxon>Lepidoptera</taxon>
        <taxon>Glossata</taxon>
        <taxon>Ditrysia</taxon>
        <taxon>Papilionoidea</taxon>
        <taxon>Pieridae</taxon>
        <taxon>Pierinae</taxon>
        <taxon>Pieris</taxon>
    </lineage>
</organism>
<dbReference type="Pfam" id="PF04500">
    <property type="entry name" value="FLYWCH"/>
    <property type="match status" value="1"/>
</dbReference>
<feature type="domain" description="FLYWCH-type" evidence="4">
    <location>
        <begin position="112"/>
        <end position="168"/>
    </location>
</feature>
<gene>
    <name evidence="5" type="ORF">PIBRA_LOCUS1150</name>
</gene>